<proteinExistence type="inferred from homology"/>
<protein>
    <submittedName>
        <fullName evidence="6">Membrane fusion protein, multidrug efflux system</fullName>
    </submittedName>
</protein>
<organism evidence="6 7">
    <name type="scientific">Alkalimonas amylolytica</name>
    <dbReference type="NCBI Taxonomy" id="152573"/>
    <lineage>
        <taxon>Bacteria</taxon>
        <taxon>Pseudomonadati</taxon>
        <taxon>Pseudomonadota</taxon>
        <taxon>Gammaproteobacteria</taxon>
        <taxon>Alkalimonas</taxon>
    </lineage>
</organism>
<feature type="domain" description="CusB-like beta-barrel" evidence="4">
    <location>
        <begin position="201"/>
        <end position="273"/>
    </location>
</feature>
<evidence type="ECO:0000259" key="3">
    <source>
        <dbReference type="Pfam" id="PF25917"/>
    </source>
</evidence>
<evidence type="ECO:0000313" key="7">
    <source>
        <dbReference type="Proteomes" id="UP000198773"/>
    </source>
</evidence>
<dbReference type="Pfam" id="PF25954">
    <property type="entry name" value="Beta-barrel_RND_2"/>
    <property type="match status" value="1"/>
</dbReference>
<keyword evidence="2" id="KW-0175">Coiled coil</keyword>
<dbReference type="Proteomes" id="UP000198773">
    <property type="component" value="Unassembled WGS sequence"/>
</dbReference>
<dbReference type="GO" id="GO:1990281">
    <property type="term" value="C:efflux pump complex"/>
    <property type="evidence" value="ECO:0007669"/>
    <property type="project" value="TreeGrafter"/>
</dbReference>
<dbReference type="Gene3D" id="2.40.420.20">
    <property type="match status" value="1"/>
</dbReference>
<dbReference type="InterPro" id="IPR058625">
    <property type="entry name" value="MdtA-like_BSH"/>
</dbReference>
<gene>
    <name evidence="6" type="ORF">SAMN04488051_10897</name>
</gene>
<dbReference type="PANTHER" id="PTHR30469:SF16">
    <property type="entry name" value="HAE1 FAMILY EFFLUX PUMP MFP COMPONENT"/>
    <property type="match status" value="1"/>
</dbReference>
<dbReference type="Gene3D" id="2.40.50.100">
    <property type="match status" value="1"/>
</dbReference>
<dbReference type="Pfam" id="PF25917">
    <property type="entry name" value="BSH_RND"/>
    <property type="match status" value="1"/>
</dbReference>
<dbReference type="EMBL" id="FNRM01000008">
    <property type="protein sequence ID" value="SEA90256.1"/>
    <property type="molecule type" value="Genomic_DNA"/>
</dbReference>
<dbReference type="Gene3D" id="2.40.30.170">
    <property type="match status" value="1"/>
</dbReference>
<dbReference type="SUPFAM" id="SSF111369">
    <property type="entry name" value="HlyD-like secretion proteins"/>
    <property type="match status" value="1"/>
</dbReference>
<evidence type="ECO:0000313" key="6">
    <source>
        <dbReference type="EMBL" id="SEA90256.1"/>
    </source>
</evidence>
<dbReference type="STRING" id="152573.SAMN04488051_10897"/>
<dbReference type="InterPro" id="IPR006143">
    <property type="entry name" value="RND_pump_MFP"/>
</dbReference>
<dbReference type="GO" id="GO:0015562">
    <property type="term" value="F:efflux transmembrane transporter activity"/>
    <property type="evidence" value="ECO:0007669"/>
    <property type="project" value="TreeGrafter"/>
</dbReference>
<dbReference type="AlphaFoldDB" id="A0A1H4EZ06"/>
<evidence type="ECO:0000256" key="2">
    <source>
        <dbReference type="SAM" id="Coils"/>
    </source>
</evidence>
<reference evidence="6 7" key="1">
    <citation type="submission" date="2016-10" db="EMBL/GenBank/DDBJ databases">
        <authorList>
            <person name="de Groot N.N."/>
        </authorList>
    </citation>
    <scope>NUCLEOTIDE SEQUENCE [LARGE SCALE GENOMIC DNA]</scope>
    <source>
        <strain evidence="6 7">CGMCC 1.3430</strain>
    </source>
</reference>
<dbReference type="OrthoDB" id="9806939at2"/>
<accession>A0A1H4EZ06</accession>
<dbReference type="PANTHER" id="PTHR30469">
    <property type="entry name" value="MULTIDRUG RESISTANCE PROTEIN MDTA"/>
    <property type="match status" value="1"/>
</dbReference>
<dbReference type="RefSeq" id="WP_091344349.1">
    <property type="nucleotide sequence ID" value="NZ_FNRM01000008.1"/>
</dbReference>
<comment type="similarity">
    <text evidence="1">Belongs to the membrane fusion protein (MFP) (TC 8.A.1) family.</text>
</comment>
<feature type="domain" description="YknX-like C-terminal permuted SH3-like" evidence="5">
    <location>
        <begin position="279"/>
        <end position="346"/>
    </location>
</feature>
<sequence>MVKKHSAIVLFLLAALLLFAGYLFYQTQQEPNGQRPPARAVAVKTTEAAIQPLARQVNALGTGLANNSVQLIASSSEYLTYLNVIEGQSVQRGDVIARLNDVEQRARVAELQAQLTEQQRQLERLKNLAATQATAQSMLDEQQTRVNTTLAQLESAESRLRQMTIRAPFDGVLGLRSVSQGAYINSGSVITTLDDISVLRVEFNVPERFIAELSVGMPVTIGNVAYRNVDFKGEIKAIDPRIDPVTRSVRVHGVVDNQDLRLRPGMLLNVRVTLTNQDVLMVPENALVPLQNRQYVNKVGTDNKVTQIQVQIGERIPGWVEIVDGLSEGDEIIIEGVQKVRTGVTISRVE</sequence>
<feature type="coiled-coil region" evidence="2">
    <location>
        <begin position="99"/>
        <end position="166"/>
    </location>
</feature>
<evidence type="ECO:0000259" key="5">
    <source>
        <dbReference type="Pfam" id="PF25989"/>
    </source>
</evidence>
<dbReference type="InterPro" id="IPR058792">
    <property type="entry name" value="Beta-barrel_RND_2"/>
</dbReference>
<dbReference type="Gene3D" id="1.10.287.470">
    <property type="entry name" value="Helix hairpin bin"/>
    <property type="match status" value="1"/>
</dbReference>
<feature type="domain" description="Multidrug resistance protein MdtA-like barrel-sandwich hybrid" evidence="3">
    <location>
        <begin position="78"/>
        <end position="188"/>
    </location>
</feature>
<dbReference type="InterPro" id="IPR058637">
    <property type="entry name" value="YknX-like_C"/>
</dbReference>
<name>A0A1H4EZ06_ALKAM</name>
<keyword evidence="7" id="KW-1185">Reference proteome</keyword>
<evidence type="ECO:0000256" key="1">
    <source>
        <dbReference type="ARBA" id="ARBA00009477"/>
    </source>
</evidence>
<dbReference type="NCBIfam" id="TIGR01730">
    <property type="entry name" value="RND_mfp"/>
    <property type="match status" value="1"/>
</dbReference>
<dbReference type="Pfam" id="PF25989">
    <property type="entry name" value="YknX_C"/>
    <property type="match status" value="1"/>
</dbReference>
<evidence type="ECO:0000259" key="4">
    <source>
        <dbReference type="Pfam" id="PF25954"/>
    </source>
</evidence>
<dbReference type="FunFam" id="2.40.30.170:FF:000010">
    <property type="entry name" value="Efflux RND transporter periplasmic adaptor subunit"/>
    <property type="match status" value="1"/>
</dbReference>